<dbReference type="PANTHER" id="PTHR10383:SF9">
    <property type="entry name" value="SERINE INCORPORATOR, ISOFORM F"/>
    <property type="match status" value="1"/>
</dbReference>
<dbReference type="Proteomes" id="UP000006906">
    <property type="component" value="Chromosome 7"/>
</dbReference>
<feature type="transmembrane region" description="Helical" evidence="6">
    <location>
        <begin position="320"/>
        <end position="339"/>
    </location>
</feature>
<evidence type="ECO:0000313" key="7">
    <source>
        <dbReference type="EMBL" id="PNW81480.1"/>
    </source>
</evidence>
<sequence>MCRALFCCNAWDVGLRTRFTAAKWFYCVGFSATAIAVWCLRDYGGGFMANNISSFSDCLSADNQDAVEECAGQQVALRVSLANLVFFGAHLLACVALTRVEDVRVNLHAGLWVWQVLSWLGLLVGFMWLPSSILYGYGQFSRYASGLFLVLQLILLVNFVYEINEWLVDTDNKAAWAVLISGAVAAFCLGLVLTGIDYHFYAPRASCSLNIFFVTWNLIIGLALVGVLFIPGRAASAGLLTSGCVWLYCSYLIYSALASEPVPSDCARSGGVSAGWVGVVAFFIALAAVMYSTYSAGISSKDMFGVKGGDEAELPYRPDFFHVVFCTSSAYIAMLFTNWQVSHFSPGFTPDTRSSWGSTWVKVASSWACALLYGWSVVAPAILKNRDFGPSV</sequence>
<name>A8JI92_CHLRE</name>
<evidence type="ECO:0000256" key="3">
    <source>
        <dbReference type="ARBA" id="ARBA00022692"/>
    </source>
</evidence>
<dbReference type="Gramene" id="PNW81480">
    <property type="protein sequence ID" value="PNW81480"/>
    <property type="gene ID" value="CHLRE_07g357750v5"/>
</dbReference>
<protein>
    <submittedName>
        <fullName evidence="7">Uncharacterized protein</fullName>
    </submittedName>
</protein>
<dbReference type="FunCoup" id="A8JI92">
    <property type="interactions" value="265"/>
</dbReference>
<reference evidence="7" key="2">
    <citation type="submission" date="2017-07" db="EMBL/GenBank/DDBJ databases">
        <title>WGS assembly of Chlamydomonas reinhardtii.</title>
        <authorList>
            <consortium name="Chlamydomonas Annotation Team"/>
            <consortium name="JGI Annotation Team"/>
            <person name="Merchant S.S."/>
            <person name="Prochnik S.E."/>
            <person name="Vallon O."/>
            <person name="Harris E.H."/>
            <person name="Karpowicz S.J."/>
            <person name="Witman G.B."/>
            <person name="Terry A."/>
            <person name="Salamov A."/>
            <person name="Fritz-Laylin L.K."/>
            <person name="Marechal-Drouard L."/>
            <person name="Marshall W.F."/>
            <person name="Qu L.H."/>
            <person name="Nelson D.R."/>
            <person name="Sanderfoot A.A."/>
            <person name="Spalding M.H."/>
            <person name="Kapitonov V.V."/>
            <person name="Ren Q."/>
            <person name="Ferris P."/>
            <person name="Lindquist E."/>
            <person name="Shapiro H."/>
            <person name="Lucas S.M."/>
            <person name="Grimwood J."/>
            <person name="Schmutz J."/>
            <person name="Grigoriev I.V."/>
            <person name="Rokhsar D.S."/>
        </authorList>
    </citation>
    <scope>NUCLEOTIDE SEQUENCE</scope>
    <source>
        <strain evidence="7">CC-503 cw92 mt+</strain>
    </source>
</reference>
<feature type="transmembrane region" description="Helical" evidence="6">
    <location>
        <begin position="143"/>
        <end position="161"/>
    </location>
</feature>
<evidence type="ECO:0000256" key="2">
    <source>
        <dbReference type="ARBA" id="ARBA00006665"/>
    </source>
</evidence>
<feature type="transmembrane region" description="Helical" evidence="6">
    <location>
        <begin position="360"/>
        <end position="383"/>
    </location>
</feature>
<dbReference type="Gramene" id="PNW81481">
    <property type="protein sequence ID" value="PNW81481"/>
    <property type="gene ID" value="CHLRE_07g357750v5"/>
</dbReference>
<feature type="transmembrane region" description="Helical" evidence="6">
    <location>
        <begin position="81"/>
        <end position="100"/>
    </location>
</feature>
<dbReference type="PANTHER" id="PTHR10383">
    <property type="entry name" value="SERINE INCORPORATOR"/>
    <property type="match status" value="1"/>
</dbReference>
<evidence type="ECO:0000256" key="5">
    <source>
        <dbReference type="ARBA" id="ARBA00023136"/>
    </source>
</evidence>
<accession>A8JI92</accession>
<evidence type="ECO:0000256" key="6">
    <source>
        <dbReference type="SAM" id="Phobius"/>
    </source>
</evidence>
<feature type="transmembrane region" description="Helical" evidence="6">
    <location>
        <begin position="173"/>
        <end position="196"/>
    </location>
</feature>
<dbReference type="RefSeq" id="XP_042923260.1">
    <property type="nucleotide sequence ID" value="XM_043064693.1"/>
</dbReference>
<dbReference type="AlphaFoldDB" id="A8JI92"/>
<dbReference type="EMBL" id="CM008968">
    <property type="protein sequence ID" value="PNW81480.1"/>
    <property type="molecule type" value="Genomic_DNA"/>
</dbReference>
<comment type="similarity">
    <text evidence="2">Belongs to the TDE1 family.</text>
</comment>
<keyword evidence="5 6" id="KW-0472">Membrane</keyword>
<evidence type="ECO:0000256" key="1">
    <source>
        <dbReference type="ARBA" id="ARBA00004141"/>
    </source>
</evidence>
<feature type="transmembrane region" description="Helical" evidence="6">
    <location>
        <begin position="274"/>
        <end position="294"/>
    </location>
</feature>
<dbReference type="EMBL" id="CM008968">
    <property type="protein sequence ID" value="PNW81481.1"/>
    <property type="molecule type" value="Genomic_DNA"/>
</dbReference>
<dbReference type="RefSeq" id="XP_001703677.1">
    <property type="nucleotide sequence ID" value="XM_001703625.2"/>
</dbReference>
<dbReference type="KEGG" id="cre:CHLRE_07g357750v5"/>
<dbReference type="OMA" id="IHNFWFL"/>
<keyword evidence="4 6" id="KW-1133">Transmembrane helix</keyword>
<feature type="transmembrane region" description="Helical" evidence="6">
    <location>
        <begin position="112"/>
        <end position="131"/>
    </location>
</feature>
<keyword evidence="8" id="KW-1185">Reference proteome</keyword>
<dbReference type="Pfam" id="PF03348">
    <property type="entry name" value="Serinc"/>
    <property type="match status" value="2"/>
</dbReference>
<feature type="transmembrane region" description="Helical" evidence="6">
    <location>
        <begin position="208"/>
        <end position="230"/>
    </location>
</feature>
<gene>
    <name evidence="7" type="ORF">CHLRE_07g357750v5</name>
</gene>
<organism evidence="7 8">
    <name type="scientific">Chlamydomonas reinhardtii</name>
    <name type="common">Chlamydomonas smithii</name>
    <dbReference type="NCBI Taxonomy" id="3055"/>
    <lineage>
        <taxon>Eukaryota</taxon>
        <taxon>Viridiplantae</taxon>
        <taxon>Chlorophyta</taxon>
        <taxon>core chlorophytes</taxon>
        <taxon>Chlorophyceae</taxon>
        <taxon>CS clade</taxon>
        <taxon>Chlamydomonadales</taxon>
        <taxon>Chlamydomonadaceae</taxon>
        <taxon>Chlamydomonas</taxon>
    </lineage>
</organism>
<proteinExistence type="inferred from homology"/>
<evidence type="ECO:0000313" key="8">
    <source>
        <dbReference type="Proteomes" id="UP000006906"/>
    </source>
</evidence>
<dbReference type="OrthoDB" id="5963193at2759"/>
<dbReference type="InterPro" id="IPR005016">
    <property type="entry name" value="TDE1/TMS"/>
</dbReference>
<reference evidence="7 8" key="1">
    <citation type="journal article" date="2007" name="Science">
        <title>The Chlamydomonas genome reveals the evolution of key animal and plant functions.</title>
        <authorList>
            <person name="Merchant S.S."/>
            <person name="Prochnik S.E."/>
            <person name="Vallon O."/>
            <person name="Harris E.H."/>
            <person name="Karpowicz S.J."/>
            <person name="Witman G.B."/>
            <person name="Terry A."/>
            <person name="Salamov A."/>
            <person name="Fritz-Laylin L.K."/>
            <person name="Marechal-Drouard L."/>
            <person name="Marshall W.F."/>
            <person name="Qu L.H."/>
            <person name="Nelson D.R."/>
            <person name="Sanderfoot A.A."/>
            <person name="Spalding M.H."/>
            <person name="Kapitonov V.V."/>
            <person name="Ren Q."/>
            <person name="Ferris P."/>
            <person name="Lindquist E."/>
            <person name="Shapiro H."/>
            <person name="Lucas S.M."/>
            <person name="Grimwood J."/>
            <person name="Schmutz J."/>
            <person name="Cardol P."/>
            <person name="Cerutti H."/>
            <person name="Chanfreau G."/>
            <person name="Chen C.L."/>
            <person name="Cognat V."/>
            <person name="Croft M.T."/>
            <person name="Dent R."/>
            <person name="Dutcher S."/>
            <person name="Fernandez E."/>
            <person name="Fukuzawa H."/>
            <person name="Gonzalez-Ballester D."/>
            <person name="Gonzalez-Halphen D."/>
            <person name="Hallmann A."/>
            <person name="Hanikenne M."/>
            <person name="Hippler M."/>
            <person name="Inwood W."/>
            <person name="Jabbari K."/>
            <person name="Kalanon M."/>
            <person name="Kuras R."/>
            <person name="Lefebvre P.A."/>
            <person name="Lemaire S.D."/>
            <person name="Lobanov A.V."/>
            <person name="Lohr M."/>
            <person name="Manuell A."/>
            <person name="Meier I."/>
            <person name="Mets L."/>
            <person name="Mittag M."/>
            <person name="Mittelmeier T."/>
            <person name="Moroney J.V."/>
            <person name="Moseley J."/>
            <person name="Napoli C."/>
            <person name="Nedelcu A.M."/>
            <person name="Niyogi K."/>
            <person name="Novoselov S.V."/>
            <person name="Paulsen I.T."/>
            <person name="Pazour G."/>
            <person name="Purton S."/>
            <person name="Ral J.P."/>
            <person name="Riano-Pachon D.M."/>
            <person name="Riekhof W."/>
            <person name="Rymarquis L."/>
            <person name="Schroda M."/>
            <person name="Stern D."/>
            <person name="Umen J."/>
            <person name="Willows R."/>
            <person name="Wilson N."/>
            <person name="Zimmer S.L."/>
            <person name="Allmer J."/>
            <person name="Balk J."/>
            <person name="Bisova K."/>
            <person name="Chen C.J."/>
            <person name="Elias M."/>
            <person name="Gendler K."/>
            <person name="Hauser C."/>
            <person name="Lamb M.R."/>
            <person name="Ledford H."/>
            <person name="Long J.C."/>
            <person name="Minagawa J."/>
            <person name="Page M.D."/>
            <person name="Pan J."/>
            <person name="Pootakham W."/>
            <person name="Roje S."/>
            <person name="Rose A."/>
            <person name="Stahlberg E."/>
            <person name="Terauchi A.M."/>
            <person name="Yang P."/>
            <person name="Ball S."/>
            <person name="Bowler C."/>
            <person name="Dieckmann C.L."/>
            <person name="Gladyshev V.N."/>
            <person name="Green P."/>
            <person name="Jorgensen R."/>
            <person name="Mayfield S."/>
            <person name="Mueller-Roeber B."/>
            <person name="Rajamani S."/>
            <person name="Sayre R.T."/>
            <person name="Brokstein P."/>
            <person name="Dubchak I."/>
            <person name="Goodstein D."/>
            <person name="Hornick L."/>
            <person name="Huang Y.W."/>
            <person name="Jhaveri J."/>
            <person name="Luo Y."/>
            <person name="Martinez D."/>
            <person name="Ngau W.C."/>
            <person name="Otillar B."/>
            <person name="Poliakov A."/>
            <person name="Porter A."/>
            <person name="Szajkowski L."/>
            <person name="Werner G."/>
            <person name="Zhou K."/>
            <person name="Grigoriev I.V."/>
            <person name="Rokhsar D.S."/>
            <person name="Grossman A.R."/>
        </authorList>
    </citation>
    <scope>NUCLEOTIDE SEQUENCE [LARGE SCALE GENOMIC DNA]</scope>
    <source>
        <strain evidence="8">CC-503</strain>
        <strain evidence="7">CC-503 cw92 mt+</strain>
    </source>
</reference>
<keyword evidence="3 6" id="KW-0812">Transmembrane</keyword>
<evidence type="ECO:0000256" key="4">
    <source>
        <dbReference type="ARBA" id="ARBA00022989"/>
    </source>
</evidence>
<dbReference type="GO" id="GO:0016020">
    <property type="term" value="C:membrane"/>
    <property type="evidence" value="ECO:0000318"/>
    <property type="project" value="GO_Central"/>
</dbReference>
<dbReference type="eggNOG" id="KOG2592">
    <property type="taxonomic scope" value="Eukaryota"/>
</dbReference>
<dbReference type="PaxDb" id="3055-EDO96426"/>
<dbReference type="GeneID" id="5729203"/>
<feature type="transmembrane region" description="Helical" evidence="6">
    <location>
        <begin position="236"/>
        <end position="254"/>
    </location>
</feature>
<dbReference type="HOGENOM" id="CLU_029574_1_1_1"/>
<feature type="transmembrane region" description="Helical" evidence="6">
    <location>
        <begin position="21"/>
        <end position="40"/>
    </location>
</feature>
<comment type="subcellular location">
    <subcellularLocation>
        <location evidence="1">Membrane</location>
        <topology evidence="1">Multi-pass membrane protein</topology>
    </subcellularLocation>
</comment>